<keyword evidence="4 8" id="KW-0812">Transmembrane</keyword>
<dbReference type="Pfam" id="PF01545">
    <property type="entry name" value="Cation_efflux"/>
    <property type="match status" value="1"/>
</dbReference>
<feature type="transmembrane region" description="Helical" evidence="8">
    <location>
        <begin position="199"/>
        <end position="217"/>
    </location>
</feature>
<evidence type="ECO:0000256" key="6">
    <source>
        <dbReference type="ARBA" id="ARBA00023136"/>
    </source>
</evidence>
<evidence type="ECO:0000259" key="9">
    <source>
        <dbReference type="Pfam" id="PF01545"/>
    </source>
</evidence>
<dbReference type="Gene3D" id="3.30.70.1350">
    <property type="entry name" value="Cation efflux protein, cytoplasmic domain"/>
    <property type="match status" value="1"/>
</dbReference>
<dbReference type="Gene3D" id="1.20.1510.10">
    <property type="entry name" value="Cation efflux protein transmembrane domain"/>
    <property type="match status" value="1"/>
</dbReference>
<comment type="similarity">
    <text evidence="2">Belongs to the cation diffusion facilitator (CDF) transporter (TC 2.A.4) family.</text>
</comment>
<feature type="region of interest" description="Disordered" evidence="7">
    <location>
        <begin position="330"/>
        <end position="355"/>
    </location>
</feature>
<keyword evidence="5 8" id="KW-1133">Transmembrane helix</keyword>
<feature type="transmembrane region" description="Helical" evidence="8">
    <location>
        <begin position="59"/>
        <end position="83"/>
    </location>
</feature>
<feature type="transmembrane region" description="Helical" evidence="8">
    <location>
        <begin position="126"/>
        <end position="144"/>
    </location>
</feature>
<evidence type="ECO:0000256" key="2">
    <source>
        <dbReference type="ARBA" id="ARBA00008114"/>
    </source>
</evidence>
<dbReference type="Proteomes" id="UP000194159">
    <property type="component" value="Plasmid pRetNXC12c"/>
</dbReference>
<dbReference type="PANTHER" id="PTHR43840:SF15">
    <property type="entry name" value="MITOCHONDRIAL METAL TRANSPORTER 1-RELATED"/>
    <property type="match status" value="1"/>
</dbReference>
<evidence type="ECO:0000256" key="3">
    <source>
        <dbReference type="ARBA" id="ARBA00022448"/>
    </source>
</evidence>
<dbReference type="Pfam" id="PF16916">
    <property type="entry name" value="ZT_dimer"/>
    <property type="match status" value="1"/>
</dbReference>
<evidence type="ECO:0000256" key="5">
    <source>
        <dbReference type="ARBA" id="ARBA00022989"/>
    </source>
</evidence>
<evidence type="ECO:0000259" key="10">
    <source>
        <dbReference type="Pfam" id="PF16916"/>
    </source>
</evidence>
<feature type="domain" description="Cation efflux protein cytoplasmic" evidence="10">
    <location>
        <begin position="256"/>
        <end position="327"/>
    </location>
</feature>
<dbReference type="PANTHER" id="PTHR43840">
    <property type="entry name" value="MITOCHONDRIAL METAL TRANSPORTER 1-RELATED"/>
    <property type="match status" value="1"/>
</dbReference>
<accession>A0AAN1BKG7</accession>
<dbReference type="InterPro" id="IPR036837">
    <property type="entry name" value="Cation_efflux_CTD_sf"/>
</dbReference>
<dbReference type="FunFam" id="1.20.1510.10:FF:000006">
    <property type="entry name" value="Divalent cation efflux transporter"/>
    <property type="match status" value="1"/>
</dbReference>
<dbReference type="InterPro" id="IPR027470">
    <property type="entry name" value="Cation_efflux_CTD"/>
</dbReference>
<evidence type="ECO:0000256" key="7">
    <source>
        <dbReference type="SAM" id="MobiDB-lite"/>
    </source>
</evidence>
<organism evidence="11 12">
    <name type="scientific">Rhizobium etli</name>
    <dbReference type="NCBI Taxonomy" id="29449"/>
    <lineage>
        <taxon>Bacteria</taxon>
        <taxon>Pseudomonadati</taxon>
        <taxon>Pseudomonadota</taxon>
        <taxon>Alphaproteobacteria</taxon>
        <taxon>Hyphomicrobiales</taxon>
        <taxon>Rhizobiaceae</taxon>
        <taxon>Rhizobium/Agrobacterium group</taxon>
        <taxon>Rhizobium</taxon>
    </lineage>
</organism>
<dbReference type="InterPro" id="IPR027469">
    <property type="entry name" value="Cation_efflux_TMD_sf"/>
</dbReference>
<evidence type="ECO:0000256" key="8">
    <source>
        <dbReference type="SAM" id="Phobius"/>
    </source>
</evidence>
<dbReference type="SUPFAM" id="SSF160240">
    <property type="entry name" value="Cation efflux protein cytoplasmic domain-like"/>
    <property type="match status" value="1"/>
</dbReference>
<name>A0AAN1BKG7_RHIET</name>
<keyword evidence="11" id="KW-0614">Plasmid</keyword>
<dbReference type="NCBIfam" id="TIGR01297">
    <property type="entry name" value="CDF"/>
    <property type="match status" value="1"/>
</dbReference>
<dbReference type="AlphaFoldDB" id="A0AAN1BKG7"/>
<dbReference type="InterPro" id="IPR002524">
    <property type="entry name" value="Cation_efflux"/>
</dbReference>
<sequence>MLSTIKELFDFGQAGQAHSRVHGAHGHSHGEGGHGHTHGVVDPSIASSERGIWAIKWSFVILATTAALQLVVVFYSGSVALLADTVHNVGDAATAIPLWIAFSLVRRAATKTFNYGLGRVEDYAGLIIVLIILFSALVAGYEAIDRLLNPQPITQLAAVAIAGVVGFVGNEAVAVFRIRVGREMSSAALIADGYHARTDGLTSLAVVLGALGVWLGFPLADPIIGLLITLAIFGIVWQSGRAVVTRSLDGVEPWITDEIRHAAEHVRGIDEVVDVKARWLGHKLFTDVVIAVDRSKNVSEANAIASALRRELQGHLPSLGNATIQFDDGGATPAASSAAREHHHRPTHAAGGHHYAPAPFAVSSRLATGLLEMVDTPHGERMRLSISKHVKGLEAVVEIARDGSVERLPLLPSPTDHHALMSAVAPAEPHEFDAVLKLMAGVEIDDLPFQMKEPEGPHH</sequence>
<dbReference type="SUPFAM" id="SSF161111">
    <property type="entry name" value="Cation efflux protein transmembrane domain-like"/>
    <property type="match status" value="1"/>
</dbReference>
<proteinExistence type="inferred from homology"/>
<evidence type="ECO:0000256" key="1">
    <source>
        <dbReference type="ARBA" id="ARBA00004141"/>
    </source>
</evidence>
<dbReference type="EMBL" id="CP020909">
    <property type="protein sequence ID" value="ARQ12864.1"/>
    <property type="molecule type" value="Genomic_DNA"/>
</dbReference>
<feature type="transmembrane region" description="Helical" evidence="8">
    <location>
        <begin position="156"/>
        <end position="178"/>
    </location>
</feature>
<evidence type="ECO:0000313" key="12">
    <source>
        <dbReference type="Proteomes" id="UP000194159"/>
    </source>
</evidence>
<dbReference type="RefSeq" id="WP_086083425.1">
    <property type="nucleotide sequence ID" value="NZ_CP020909.1"/>
</dbReference>
<keyword evidence="6 8" id="KW-0472">Membrane</keyword>
<dbReference type="GO" id="GO:0016020">
    <property type="term" value="C:membrane"/>
    <property type="evidence" value="ECO:0007669"/>
    <property type="project" value="UniProtKB-SubCell"/>
</dbReference>
<feature type="transmembrane region" description="Helical" evidence="8">
    <location>
        <begin position="89"/>
        <end position="105"/>
    </location>
</feature>
<dbReference type="GO" id="GO:0008324">
    <property type="term" value="F:monoatomic cation transmembrane transporter activity"/>
    <property type="evidence" value="ECO:0007669"/>
    <property type="project" value="InterPro"/>
</dbReference>
<feature type="region of interest" description="Disordered" evidence="7">
    <location>
        <begin position="20"/>
        <end position="40"/>
    </location>
</feature>
<reference evidence="11 12" key="1">
    <citation type="submission" date="2017-04" db="EMBL/GenBank/DDBJ databases">
        <title>Complete genome sequences of Rhizobium genomic linages associated to common bean (phaseolus vulgaris).</title>
        <authorList>
            <person name="Santamaria R.I."/>
            <person name="Bustos P."/>
            <person name="Perez-Carrascal O."/>
            <person name="Martinez-Flores I."/>
            <person name="Juarez S."/>
            <person name="Lozano L."/>
            <person name="Miranda F."/>
            <person name="Vinuesa P."/>
            <person name="Martinez-Romero E."/>
            <person name="Cevallos M.A."/>
            <person name="Romero D."/>
            <person name="Davila G."/>
            <person name="Gonzalez V."/>
        </authorList>
    </citation>
    <scope>NUCLEOTIDE SEQUENCE [LARGE SCALE GENOMIC DNA]</scope>
    <source>
        <strain evidence="11 12">NXC12</strain>
        <plasmid evidence="12">pretnxc12c</plasmid>
    </source>
</reference>
<evidence type="ECO:0000313" key="11">
    <source>
        <dbReference type="EMBL" id="ARQ12864.1"/>
    </source>
</evidence>
<comment type="subcellular location">
    <subcellularLocation>
        <location evidence="1">Membrane</location>
        <topology evidence="1">Multi-pass membrane protein</topology>
    </subcellularLocation>
</comment>
<feature type="domain" description="Cation efflux protein transmembrane" evidence="9">
    <location>
        <begin position="57"/>
        <end position="241"/>
    </location>
</feature>
<evidence type="ECO:0000256" key="4">
    <source>
        <dbReference type="ARBA" id="ARBA00022692"/>
    </source>
</evidence>
<dbReference type="InterPro" id="IPR050291">
    <property type="entry name" value="CDF_Transporter"/>
</dbReference>
<dbReference type="InterPro" id="IPR058533">
    <property type="entry name" value="Cation_efflux_TM"/>
</dbReference>
<protein>
    <submittedName>
        <fullName evidence="11">Cation efflux protein</fullName>
    </submittedName>
</protein>
<gene>
    <name evidence="11" type="ORF">NXC12_PC00225</name>
</gene>
<keyword evidence="3" id="KW-0813">Transport</keyword>
<geneLocation type="plasmid" evidence="12">
    <name>pretnxc12c</name>
</geneLocation>